<reference evidence="1" key="1">
    <citation type="journal article" date="2014" name="Front. Microbiol.">
        <title>High frequency of phylogenetically diverse reductive dehalogenase-homologous genes in deep subseafloor sedimentary metagenomes.</title>
        <authorList>
            <person name="Kawai M."/>
            <person name="Futagami T."/>
            <person name="Toyoda A."/>
            <person name="Takaki Y."/>
            <person name="Nishi S."/>
            <person name="Hori S."/>
            <person name="Arai W."/>
            <person name="Tsubouchi T."/>
            <person name="Morono Y."/>
            <person name="Uchiyama I."/>
            <person name="Ito T."/>
            <person name="Fujiyama A."/>
            <person name="Inagaki F."/>
            <person name="Takami H."/>
        </authorList>
    </citation>
    <scope>NUCLEOTIDE SEQUENCE</scope>
    <source>
        <strain evidence="1">Expedition CK06-06</strain>
    </source>
</reference>
<proteinExistence type="predicted"/>
<accession>X1B9P0</accession>
<gene>
    <name evidence="1" type="ORF">S01H4_42530</name>
</gene>
<dbReference type="Gene3D" id="3.20.20.70">
    <property type="entry name" value="Aldolase class I"/>
    <property type="match status" value="1"/>
</dbReference>
<organism evidence="1">
    <name type="scientific">marine sediment metagenome</name>
    <dbReference type="NCBI Taxonomy" id="412755"/>
    <lineage>
        <taxon>unclassified sequences</taxon>
        <taxon>metagenomes</taxon>
        <taxon>ecological metagenomes</taxon>
    </lineage>
</organism>
<name>X1B9P0_9ZZZZ</name>
<dbReference type="InterPro" id="IPR013785">
    <property type="entry name" value="Aldolase_TIM"/>
</dbReference>
<evidence type="ECO:0000313" key="1">
    <source>
        <dbReference type="EMBL" id="GAG91825.1"/>
    </source>
</evidence>
<feature type="non-terminal residue" evidence="1">
    <location>
        <position position="40"/>
    </location>
</feature>
<dbReference type="AlphaFoldDB" id="X1B9P0"/>
<sequence>MVNKKDKTYELSVSILDADFTHLEDEIRKIEPYADFIQID</sequence>
<protein>
    <submittedName>
        <fullName evidence="1">Uncharacterized protein</fullName>
    </submittedName>
</protein>
<dbReference type="EMBL" id="BART01023364">
    <property type="protein sequence ID" value="GAG91825.1"/>
    <property type="molecule type" value="Genomic_DNA"/>
</dbReference>
<comment type="caution">
    <text evidence="1">The sequence shown here is derived from an EMBL/GenBank/DDBJ whole genome shotgun (WGS) entry which is preliminary data.</text>
</comment>